<proteinExistence type="predicted"/>
<feature type="transmembrane region" description="Helical" evidence="1">
    <location>
        <begin position="15"/>
        <end position="35"/>
    </location>
</feature>
<reference evidence="2 3" key="1">
    <citation type="submission" date="2013-11" db="EMBL/GenBank/DDBJ databases">
        <title>Metagenomic analysis of a methanogenic consortium involved in long chain n-alkane degradation.</title>
        <authorList>
            <person name="Davidova I.A."/>
            <person name="Callaghan A.V."/>
            <person name="Wawrik B."/>
            <person name="Pruitt S."/>
            <person name="Marks C."/>
            <person name="Duncan K.E."/>
            <person name="Suflita J.M."/>
        </authorList>
    </citation>
    <scope>NUCLEOTIDE SEQUENCE [LARGE SCALE GENOMIC DNA]</scope>
    <source>
        <strain evidence="2 3">SPR</strain>
    </source>
</reference>
<evidence type="ECO:0000256" key="1">
    <source>
        <dbReference type="SAM" id="Phobius"/>
    </source>
</evidence>
<evidence type="ECO:0000313" key="3">
    <source>
        <dbReference type="Proteomes" id="UP000032233"/>
    </source>
</evidence>
<gene>
    <name evidence="2" type="ORF">X474_16650</name>
</gene>
<keyword evidence="1" id="KW-0472">Membrane</keyword>
<dbReference type="InParanoid" id="A0A0D2J469"/>
<evidence type="ECO:0000313" key="2">
    <source>
        <dbReference type="EMBL" id="KIX12934.1"/>
    </source>
</evidence>
<dbReference type="AlphaFoldDB" id="A0A0D2J469"/>
<keyword evidence="3" id="KW-1185">Reference proteome</keyword>
<dbReference type="STRING" id="1429043.X474_16650"/>
<protein>
    <submittedName>
        <fullName evidence="2">Uncharacterized protein</fullName>
    </submittedName>
</protein>
<organism evidence="2 3">
    <name type="scientific">Dethiosulfatarculus sandiegensis</name>
    <dbReference type="NCBI Taxonomy" id="1429043"/>
    <lineage>
        <taxon>Bacteria</taxon>
        <taxon>Pseudomonadati</taxon>
        <taxon>Thermodesulfobacteriota</taxon>
        <taxon>Desulfarculia</taxon>
        <taxon>Desulfarculales</taxon>
        <taxon>Desulfarculaceae</taxon>
        <taxon>Dethiosulfatarculus</taxon>
    </lineage>
</organism>
<sequence length="45" mass="5062">MTKNPWSAYGCFGKGVWVSLTFFPPFLISALICGLGKKKYFLTDK</sequence>
<comment type="caution">
    <text evidence="2">The sequence shown here is derived from an EMBL/GenBank/DDBJ whole genome shotgun (WGS) entry which is preliminary data.</text>
</comment>
<name>A0A0D2J469_9BACT</name>
<accession>A0A0D2J469</accession>
<dbReference type="Proteomes" id="UP000032233">
    <property type="component" value="Unassembled WGS sequence"/>
</dbReference>
<keyword evidence="1" id="KW-0812">Transmembrane</keyword>
<dbReference type="EMBL" id="AZAC01000021">
    <property type="protein sequence ID" value="KIX12934.1"/>
    <property type="molecule type" value="Genomic_DNA"/>
</dbReference>
<keyword evidence="1" id="KW-1133">Transmembrane helix</keyword>